<dbReference type="AlphaFoldDB" id="A0A392P571"/>
<sequence>NSLIADRLSSSREGVVWKWEWRDVLTQEEELDLLKLKELLLDINLNMNCADRWRWISGDAAVKILWKNDMPSKVNVFGWRLLLEKLPTRDALASKGTSRATFDLVNYQLVFMEIEEQYHIPRRGG</sequence>
<evidence type="ECO:0000259" key="1">
    <source>
        <dbReference type="Pfam" id="PF13966"/>
    </source>
</evidence>
<evidence type="ECO:0000313" key="3">
    <source>
        <dbReference type="Proteomes" id="UP000265520"/>
    </source>
</evidence>
<reference evidence="2 3" key="1">
    <citation type="journal article" date="2018" name="Front. Plant Sci.">
        <title>Red Clover (Trifolium pratense) and Zigzag Clover (T. medium) - A Picture of Genomic Similarities and Differences.</title>
        <authorList>
            <person name="Dluhosova J."/>
            <person name="Istvanek J."/>
            <person name="Nedelnik J."/>
            <person name="Repkova J."/>
        </authorList>
    </citation>
    <scope>NUCLEOTIDE SEQUENCE [LARGE SCALE GENOMIC DNA]</scope>
    <source>
        <strain evidence="3">cv. 10/8</strain>
        <tissue evidence="2">Leaf</tissue>
    </source>
</reference>
<comment type="caution">
    <text evidence="2">The sequence shown here is derived from an EMBL/GenBank/DDBJ whole genome shotgun (WGS) entry which is preliminary data.</text>
</comment>
<dbReference type="EMBL" id="LXQA010064591">
    <property type="protein sequence ID" value="MCI07213.1"/>
    <property type="molecule type" value="Genomic_DNA"/>
</dbReference>
<protein>
    <recommendedName>
        <fullName evidence="1">Reverse transcriptase zinc-binding domain-containing protein</fullName>
    </recommendedName>
</protein>
<dbReference type="InterPro" id="IPR026960">
    <property type="entry name" value="RVT-Znf"/>
</dbReference>
<organism evidence="2 3">
    <name type="scientific">Trifolium medium</name>
    <dbReference type="NCBI Taxonomy" id="97028"/>
    <lineage>
        <taxon>Eukaryota</taxon>
        <taxon>Viridiplantae</taxon>
        <taxon>Streptophyta</taxon>
        <taxon>Embryophyta</taxon>
        <taxon>Tracheophyta</taxon>
        <taxon>Spermatophyta</taxon>
        <taxon>Magnoliopsida</taxon>
        <taxon>eudicotyledons</taxon>
        <taxon>Gunneridae</taxon>
        <taxon>Pentapetalae</taxon>
        <taxon>rosids</taxon>
        <taxon>fabids</taxon>
        <taxon>Fabales</taxon>
        <taxon>Fabaceae</taxon>
        <taxon>Papilionoideae</taxon>
        <taxon>50 kb inversion clade</taxon>
        <taxon>NPAAA clade</taxon>
        <taxon>Hologalegina</taxon>
        <taxon>IRL clade</taxon>
        <taxon>Trifolieae</taxon>
        <taxon>Trifolium</taxon>
    </lineage>
</organism>
<feature type="non-terminal residue" evidence="2">
    <location>
        <position position="1"/>
    </location>
</feature>
<evidence type="ECO:0000313" key="2">
    <source>
        <dbReference type="EMBL" id="MCI07213.1"/>
    </source>
</evidence>
<accession>A0A392P571</accession>
<dbReference type="Pfam" id="PF13966">
    <property type="entry name" value="zf-RVT"/>
    <property type="match status" value="1"/>
</dbReference>
<dbReference type="Proteomes" id="UP000265520">
    <property type="component" value="Unassembled WGS sequence"/>
</dbReference>
<feature type="domain" description="Reverse transcriptase zinc-binding" evidence="1">
    <location>
        <begin position="61"/>
        <end position="98"/>
    </location>
</feature>
<proteinExistence type="predicted"/>
<keyword evidence="3" id="KW-1185">Reference proteome</keyword>
<name>A0A392P571_9FABA</name>